<dbReference type="eggNOG" id="ENOG502SN0G">
    <property type="taxonomic scope" value="Eukaryota"/>
</dbReference>
<feature type="compositionally biased region" description="Gly residues" evidence="1">
    <location>
        <begin position="223"/>
        <end position="232"/>
    </location>
</feature>
<feature type="compositionally biased region" description="Basic and acidic residues" evidence="1">
    <location>
        <begin position="12"/>
        <end position="22"/>
    </location>
</feature>
<feature type="compositionally biased region" description="Basic and acidic residues" evidence="1">
    <location>
        <begin position="134"/>
        <end position="156"/>
    </location>
</feature>
<dbReference type="PANTHER" id="PTHR20923:SF1">
    <property type="entry name" value="G PATCH DOMAIN AND ANKYRIN REPEAT-CONTAINING PROTEIN 1"/>
    <property type="match status" value="1"/>
</dbReference>
<dbReference type="HOGENOM" id="CLU_056416_0_0_1"/>
<feature type="region of interest" description="Disordered" evidence="1">
    <location>
        <begin position="313"/>
        <end position="344"/>
    </location>
</feature>
<evidence type="ECO:0000259" key="2">
    <source>
        <dbReference type="PROSITE" id="PS50174"/>
    </source>
</evidence>
<dbReference type="OrthoDB" id="2538319at2759"/>
<feature type="compositionally biased region" description="Basic and acidic residues" evidence="1">
    <location>
        <begin position="408"/>
        <end position="422"/>
    </location>
</feature>
<dbReference type="OMA" id="HYIYSHY"/>
<proteinExistence type="predicted"/>
<name>K5X7T5_AGABU</name>
<dbReference type="PANTHER" id="PTHR20923">
    <property type="entry name" value="BAT4 PROTEIN-RELATED"/>
    <property type="match status" value="1"/>
</dbReference>
<accession>K5X7T5</accession>
<feature type="region of interest" description="Disordered" evidence="1">
    <location>
        <begin position="211"/>
        <end position="289"/>
    </location>
</feature>
<protein>
    <recommendedName>
        <fullName evidence="2">G-patch domain-containing protein</fullName>
    </recommendedName>
</protein>
<feature type="compositionally biased region" description="Low complexity" evidence="1">
    <location>
        <begin position="238"/>
        <end position="247"/>
    </location>
</feature>
<dbReference type="InterPro" id="IPR000467">
    <property type="entry name" value="G_patch_dom"/>
</dbReference>
<dbReference type="AlphaFoldDB" id="K5X7T5"/>
<feature type="domain" description="G-patch" evidence="2">
    <location>
        <begin position="204"/>
        <end position="229"/>
    </location>
</feature>
<gene>
    <name evidence="3" type="ORF">AGABI1DRAFT_106806</name>
</gene>
<feature type="compositionally biased region" description="Basic and acidic residues" evidence="1">
    <location>
        <begin position="38"/>
        <end position="51"/>
    </location>
</feature>
<dbReference type="InParanoid" id="K5X7T5"/>
<keyword evidence="4" id="KW-1185">Reference proteome</keyword>
<feature type="compositionally biased region" description="Low complexity" evidence="1">
    <location>
        <begin position="84"/>
        <end position="101"/>
    </location>
</feature>
<evidence type="ECO:0000313" key="4">
    <source>
        <dbReference type="Proteomes" id="UP000008493"/>
    </source>
</evidence>
<evidence type="ECO:0000256" key="1">
    <source>
        <dbReference type="SAM" id="MobiDB-lite"/>
    </source>
</evidence>
<reference evidence="4" key="1">
    <citation type="journal article" date="2012" name="Proc. Natl. Acad. Sci. U.S.A.">
        <title>Genome sequence of the button mushroom Agaricus bisporus reveals mechanisms governing adaptation to a humic-rich ecological niche.</title>
        <authorList>
            <person name="Morin E."/>
            <person name="Kohler A."/>
            <person name="Baker A.R."/>
            <person name="Foulongne-Oriol M."/>
            <person name="Lombard V."/>
            <person name="Nagy L.G."/>
            <person name="Ohm R.A."/>
            <person name="Patyshakuliyeva A."/>
            <person name="Brun A."/>
            <person name="Aerts A.L."/>
            <person name="Bailey A.M."/>
            <person name="Billette C."/>
            <person name="Coutinho P.M."/>
            <person name="Deakin G."/>
            <person name="Doddapaneni H."/>
            <person name="Floudas D."/>
            <person name="Grimwood J."/>
            <person name="Hilden K."/>
            <person name="Kuees U."/>
            <person name="LaButti K.M."/>
            <person name="Lapidus A."/>
            <person name="Lindquist E.A."/>
            <person name="Lucas S.M."/>
            <person name="Murat C."/>
            <person name="Riley R.W."/>
            <person name="Salamov A.A."/>
            <person name="Schmutz J."/>
            <person name="Subramanian V."/>
            <person name="Woesten H.A.B."/>
            <person name="Xu J."/>
            <person name="Eastwood D.C."/>
            <person name="Foster G.D."/>
            <person name="Sonnenberg A.S."/>
            <person name="Cullen D."/>
            <person name="de Vries R.P."/>
            <person name="Lundell T."/>
            <person name="Hibbett D.S."/>
            <person name="Henrissat B."/>
            <person name="Burton K.S."/>
            <person name="Kerrigan R.W."/>
            <person name="Challen M.P."/>
            <person name="Grigoriev I.V."/>
            <person name="Martin F."/>
        </authorList>
    </citation>
    <scope>NUCLEOTIDE SEQUENCE [LARGE SCALE GENOMIC DNA]</scope>
    <source>
        <strain evidence="4">JB137-S8 / ATCC MYA-4627 / FGSC 10392</strain>
    </source>
</reference>
<dbReference type="InterPro" id="IPR039146">
    <property type="entry name" value="GPANK1"/>
</dbReference>
<evidence type="ECO:0000313" key="3">
    <source>
        <dbReference type="EMBL" id="EKM79263.1"/>
    </source>
</evidence>
<feature type="region of interest" description="Disordered" evidence="1">
    <location>
        <begin position="1"/>
        <end position="196"/>
    </location>
</feature>
<dbReference type="GO" id="GO:0003676">
    <property type="term" value="F:nucleic acid binding"/>
    <property type="evidence" value="ECO:0007669"/>
    <property type="project" value="InterPro"/>
</dbReference>
<organism evidence="3 4">
    <name type="scientific">Agaricus bisporus var. burnettii (strain JB137-S8 / ATCC MYA-4627 / FGSC 10392)</name>
    <name type="common">White button mushroom</name>
    <dbReference type="NCBI Taxonomy" id="597362"/>
    <lineage>
        <taxon>Eukaryota</taxon>
        <taxon>Fungi</taxon>
        <taxon>Dikarya</taxon>
        <taxon>Basidiomycota</taxon>
        <taxon>Agaricomycotina</taxon>
        <taxon>Agaricomycetes</taxon>
        <taxon>Agaricomycetidae</taxon>
        <taxon>Agaricales</taxon>
        <taxon>Agaricineae</taxon>
        <taxon>Agaricaceae</taxon>
        <taxon>Agaricus</taxon>
    </lineage>
</organism>
<dbReference type="Proteomes" id="UP000008493">
    <property type="component" value="Unassembled WGS sequence"/>
</dbReference>
<feature type="region of interest" description="Disordered" evidence="1">
    <location>
        <begin position="395"/>
        <end position="430"/>
    </location>
</feature>
<feature type="compositionally biased region" description="Basic and acidic residues" evidence="1">
    <location>
        <begin position="257"/>
        <end position="288"/>
    </location>
</feature>
<dbReference type="KEGG" id="abp:AGABI1DRAFT106806"/>
<feature type="compositionally biased region" description="Low complexity" evidence="1">
    <location>
        <begin position="119"/>
        <end position="133"/>
    </location>
</feature>
<dbReference type="PROSITE" id="PS50174">
    <property type="entry name" value="G_PATCH"/>
    <property type="match status" value="1"/>
</dbReference>
<sequence length="430" mass="47328">MATTSYTIYSHYDPDKDKERLQLETNQVPDTDTETDADANKGPDDDDKLWREAASASFLRAQRPPPKFVPATISYGFDSDAGPSTSKHTTSSSSLGTSLSSWYRSLAMANDSGPSSHQPRPASAPVPTSSSVEVSKKSPIERRNRTQTKKNKDDWFIQKVLQSAPSSSAPSTPPPTLADILARDPPPLPSEPKYHPPVWLEIGPSNRGFTMLQKGGWNEGEALGAGGRGGSRGLHTQSSSSSSTTTSYLDKGKHKTRDTEMTMMKLEKKREQQDGHGPSDVRPAEKISNDVIDLTLTDSESEIDEEVGDIGVKEEEEEEISEAHNERIRNTNRKEGPNDNSHGGTALLTPIATVLKLDRLGIGLKAKTEGPYKASVKRVTHHAAALNAHMKAAQEARKRREKFGRGRRGYERQKRGEEERRQNLIAYMNS</sequence>
<dbReference type="EMBL" id="JH971390">
    <property type="protein sequence ID" value="EKM79263.1"/>
    <property type="molecule type" value="Genomic_DNA"/>
</dbReference>
<dbReference type="GeneID" id="18822321"/>
<feature type="compositionally biased region" description="Basic and acidic residues" evidence="1">
    <location>
        <begin position="321"/>
        <end position="337"/>
    </location>
</feature>
<dbReference type="RefSeq" id="XP_007329980.1">
    <property type="nucleotide sequence ID" value="XM_007329918.1"/>
</dbReference>